<dbReference type="AlphaFoldDB" id="A0A814PV30"/>
<comment type="caution">
    <text evidence="1">The sequence shown here is derived from an EMBL/GenBank/DDBJ whole genome shotgun (WGS) entry which is preliminary data.</text>
</comment>
<evidence type="ECO:0000313" key="2">
    <source>
        <dbReference type="Proteomes" id="UP000663879"/>
    </source>
</evidence>
<feature type="non-terminal residue" evidence="1">
    <location>
        <position position="1"/>
    </location>
</feature>
<accession>A0A814PV30</accession>
<organism evidence="1 2">
    <name type="scientific">Brachionus calyciflorus</name>
    <dbReference type="NCBI Taxonomy" id="104777"/>
    <lineage>
        <taxon>Eukaryota</taxon>
        <taxon>Metazoa</taxon>
        <taxon>Spiralia</taxon>
        <taxon>Gnathifera</taxon>
        <taxon>Rotifera</taxon>
        <taxon>Eurotatoria</taxon>
        <taxon>Monogononta</taxon>
        <taxon>Pseudotrocha</taxon>
        <taxon>Ploima</taxon>
        <taxon>Brachionidae</taxon>
        <taxon>Brachionus</taxon>
    </lineage>
</organism>
<reference evidence="1" key="1">
    <citation type="submission" date="2021-02" db="EMBL/GenBank/DDBJ databases">
        <authorList>
            <person name="Nowell W R."/>
        </authorList>
    </citation>
    <scope>NUCLEOTIDE SEQUENCE</scope>
    <source>
        <strain evidence="1">Ploen Becks lab</strain>
    </source>
</reference>
<name>A0A814PV30_9BILA</name>
<protein>
    <submittedName>
        <fullName evidence="1">Uncharacterized protein</fullName>
    </submittedName>
</protein>
<proteinExistence type="predicted"/>
<dbReference type="EMBL" id="CAJNOC010008189">
    <property type="protein sequence ID" value="CAF1111350.1"/>
    <property type="molecule type" value="Genomic_DNA"/>
</dbReference>
<evidence type="ECO:0000313" key="1">
    <source>
        <dbReference type="EMBL" id="CAF1111350.1"/>
    </source>
</evidence>
<gene>
    <name evidence="1" type="ORF">OXX778_LOCUS21641</name>
</gene>
<dbReference type="Proteomes" id="UP000663879">
    <property type="component" value="Unassembled WGS sequence"/>
</dbReference>
<sequence length="240" mass="28474">MFDFRLIEKLKDINKLLREILCDNNEECLNRSKKDILTAIEKGNRTIERRSSRIFYHNFKFDSQSKIIRYHDNLINIIKVIFEREISTNIQNKEKIEELNFERSQILDEIQKVRDENLKEENIGYNFKFCHIYEKLSNKTVNLIIANSDNEYVTCIQNSSILRESEDKMKLSLLKKLAYNKLIIDLTKPEENLIDILEIEITDNEIDIDFIVQYIISPCLFNVFIDDLIDEVISKNLGAL</sequence>
<keyword evidence="2" id="KW-1185">Reference proteome</keyword>